<evidence type="ECO:0000313" key="3">
    <source>
        <dbReference type="Proteomes" id="UP000287372"/>
    </source>
</evidence>
<dbReference type="KEGG" id="vg:55009859"/>
<dbReference type="RefSeq" id="YP_009818516.1">
    <property type="nucleotide sequence ID" value="NC_048139.1"/>
</dbReference>
<protein>
    <submittedName>
        <fullName evidence="2">Uncharacterized protein</fullName>
    </submittedName>
</protein>
<dbReference type="EMBL" id="MK279841">
    <property type="protein sequence ID" value="AZS06720.1"/>
    <property type="molecule type" value="Genomic_DNA"/>
</dbReference>
<keyword evidence="3" id="KW-1185">Reference proteome</keyword>
<dbReference type="Proteomes" id="UP000287372">
    <property type="component" value="Segment"/>
</dbReference>
<keyword evidence="1" id="KW-0812">Transmembrane</keyword>
<accession>A0A3S9U8Y1</accession>
<gene>
    <name evidence="2" type="primary">81</name>
    <name evidence="2" type="ORF">SEA_HIYAA_81</name>
</gene>
<evidence type="ECO:0000256" key="1">
    <source>
        <dbReference type="SAM" id="Phobius"/>
    </source>
</evidence>
<evidence type="ECO:0000313" key="2">
    <source>
        <dbReference type="EMBL" id="AZS06720.1"/>
    </source>
</evidence>
<proteinExistence type="predicted"/>
<organism evidence="2 3">
    <name type="scientific">Streptomyces phage Hiyaa</name>
    <dbReference type="NCBI Taxonomy" id="2499072"/>
    <lineage>
        <taxon>Viruses</taxon>
        <taxon>Duplodnaviria</taxon>
        <taxon>Heunggongvirae</taxon>
        <taxon>Uroviricota</taxon>
        <taxon>Caudoviricetes</taxon>
        <taxon>Hiyaavirus</taxon>
        <taxon>Hiyaavirus hiyaa</taxon>
    </lineage>
</organism>
<sequence>MKEPSPWMLFIGLTCLLGAFVLLMLLPANSLGF</sequence>
<feature type="transmembrane region" description="Helical" evidence="1">
    <location>
        <begin position="7"/>
        <end position="28"/>
    </location>
</feature>
<name>A0A3S9U8Y1_9CAUD</name>
<keyword evidence="1" id="KW-0472">Membrane</keyword>
<keyword evidence="1" id="KW-1133">Transmembrane helix</keyword>
<dbReference type="GeneID" id="55009859"/>
<reference evidence="2 3" key="1">
    <citation type="submission" date="2018-12" db="EMBL/GenBank/DDBJ databases">
        <authorList>
            <person name="Lieu J.K."/>
            <person name="Tian C.Z."/>
            <person name="Hsaio W.J."/>
            <person name="Shaffer C.D."/>
            <person name="Weston-Hafer K.A."/>
            <person name="Russell D.A."/>
            <person name="Pope W.H."/>
            <person name="Jacobs-Sera D."/>
            <person name="Hendrix R.W."/>
            <person name="Hatfull G.F."/>
        </authorList>
    </citation>
    <scope>NUCLEOTIDE SEQUENCE [LARGE SCALE GENOMIC DNA]</scope>
</reference>